<dbReference type="GeneID" id="84022663"/>
<evidence type="ECO:0000256" key="1">
    <source>
        <dbReference type="SAM" id="Coils"/>
    </source>
</evidence>
<reference evidence="3" key="1">
    <citation type="submission" date="2018-05" db="EMBL/GenBank/DDBJ databases">
        <title>Complete genome sequnece of Akkermansia muciniphila EB-AMDK-40.</title>
        <authorList>
            <person name="Nam Y.-D."/>
            <person name="Chung W.-H."/>
            <person name="Park Y.S."/>
            <person name="Kang J."/>
        </authorList>
    </citation>
    <scope>NUCLEOTIDE SEQUENCE</scope>
    <source>
        <strain evidence="3">EB-AMDK-40</strain>
    </source>
</reference>
<dbReference type="AlphaFoldDB" id="A0AAE6W2B6"/>
<dbReference type="Proteomes" id="UP001202031">
    <property type="component" value="Unassembled WGS sequence"/>
</dbReference>
<dbReference type="RefSeq" id="WP_102722817.1">
    <property type="nucleotide sequence ID" value="NZ_CP029701.1"/>
</dbReference>
<reference evidence="2 5" key="2">
    <citation type="submission" date="2022-03" db="EMBL/GenBank/DDBJ databases">
        <title>Taxonomic description of new species and reclassification of some bacterial strains.</title>
        <authorList>
            <person name="Ndongo S."/>
        </authorList>
    </citation>
    <scope>NUCLEOTIDE SEQUENCE [LARGE SCALE GENOMIC DNA]</scope>
    <source>
        <strain evidence="2 5">Marseille-P6666</strain>
    </source>
</reference>
<dbReference type="EMBL" id="CP029701">
    <property type="protein sequence ID" value="QHV63584.1"/>
    <property type="molecule type" value="Genomic_DNA"/>
</dbReference>
<evidence type="ECO:0000313" key="2">
    <source>
        <dbReference type="EMBL" id="MCL6656142.1"/>
    </source>
</evidence>
<organism evidence="3 4">
    <name type="scientific">Akkermansia massiliensis</name>
    <dbReference type="NCBI Taxonomy" id="2927224"/>
    <lineage>
        <taxon>Bacteria</taxon>
        <taxon>Pseudomonadati</taxon>
        <taxon>Verrucomicrobiota</taxon>
        <taxon>Verrucomicrobiia</taxon>
        <taxon>Verrucomicrobiales</taxon>
        <taxon>Akkermansiaceae</taxon>
        <taxon>Akkermansia</taxon>
    </lineage>
</organism>
<sequence>MSDEKNNDSSFHFPESDEKQFLEKMERLEGKLDDLEQQVLQALSEVEIPNTWLEEWEKFTNSAPESGEREIRKWVETQLGKLKGFEALDQLEQNQIASLYQDALLFSREILSRKEQLGGTLTDEERDVLNYIQNSIR</sequence>
<dbReference type="Proteomes" id="UP000642553">
    <property type="component" value="Chromosome"/>
</dbReference>
<name>A0AAE6W2B6_9BACT</name>
<evidence type="ECO:0000313" key="5">
    <source>
        <dbReference type="Proteomes" id="UP001202031"/>
    </source>
</evidence>
<evidence type="ECO:0000313" key="4">
    <source>
        <dbReference type="Proteomes" id="UP000642553"/>
    </source>
</evidence>
<keyword evidence="1" id="KW-0175">Coiled coil</keyword>
<proteinExistence type="predicted"/>
<gene>
    <name evidence="3" type="ORF">DMI76_09505</name>
    <name evidence="2" type="ORF">M8N44_02260</name>
</gene>
<evidence type="ECO:0000313" key="3">
    <source>
        <dbReference type="EMBL" id="QHV63584.1"/>
    </source>
</evidence>
<dbReference type="EMBL" id="JAMGSI010000001">
    <property type="protein sequence ID" value="MCL6656142.1"/>
    <property type="molecule type" value="Genomic_DNA"/>
</dbReference>
<accession>A0AAE6W2B6</accession>
<feature type="coiled-coil region" evidence="1">
    <location>
        <begin position="18"/>
        <end position="45"/>
    </location>
</feature>
<keyword evidence="5" id="KW-1185">Reference proteome</keyword>
<protein>
    <submittedName>
        <fullName evidence="3">Uncharacterized protein</fullName>
    </submittedName>
</protein>